<organism evidence="8 9">
    <name type="scientific">Fulvivirga sediminis</name>
    <dbReference type="NCBI Taxonomy" id="2803949"/>
    <lineage>
        <taxon>Bacteria</taxon>
        <taxon>Pseudomonadati</taxon>
        <taxon>Bacteroidota</taxon>
        <taxon>Cytophagia</taxon>
        <taxon>Cytophagales</taxon>
        <taxon>Fulvivirgaceae</taxon>
        <taxon>Fulvivirga</taxon>
    </lineage>
</organism>
<keyword evidence="9" id="KW-1185">Reference proteome</keyword>
<dbReference type="GO" id="GO:0046556">
    <property type="term" value="F:alpha-L-arabinofuranosidase activity"/>
    <property type="evidence" value="ECO:0007669"/>
    <property type="project" value="UniProtKB-EC"/>
</dbReference>
<evidence type="ECO:0000256" key="1">
    <source>
        <dbReference type="ARBA" id="ARBA00001462"/>
    </source>
</evidence>
<reference evidence="8" key="1">
    <citation type="submission" date="2021-01" db="EMBL/GenBank/DDBJ databases">
        <title>Fulvivirga kasyanovii gen. nov., sp nov., a novel member of the phylum Bacteroidetes isolated from seawater in a mussel farm.</title>
        <authorList>
            <person name="Zhao L.-H."/>
            <person name="Wang Z.-J."/>
        </authorList>
    </citation>
    <scope>NUCLEOTIDE SEQUENCE</scope>
    <source>
        <strain evidence="8">2943</strain>
    </source>
</reference>
<evidence type="ECO:0000256" key="6">
    <source>
        <dbReference type="ARBA" id="ARBA00022801"/>
    </source>
</evidence>
<dbReference type="PANTHER" id="PTHR40631">
    <property type="entry name" value="ALPHA-L-ARABINOFURANOSIDASE AXHA-2-RELATED"/>
    <property type="match status" value="1"/>
</dbReference>
<dbReference type="AlphaFoldDB" id="A0A937F8Y5"/>
<dbReference type="Proteomes" id="UP000659388">
    <property type="component" value="Unassembled WGS sequence"/>
</dbReference>
<dbReference type="GO" id="GO:0046373">
    <property type="term" value="P:L-arabinose metabolic process"/>
    <property type="evidence" value="ECO:0007669"/>
    <property type="project" value="InterPro"/>
</dbReference>
<dbReference type="RefSeq" id="WP_202244992.1">
    <property type="nucleotide sequence ID" value="NZ_JAESIY010000007.1"/>
</dbReference>
<keyword evidence="6" id="KW-0378">Hydrolase</keyword>
<evidence type="ECO:0000256" key="3">
    <source>
        <dbReference type="ARBA" id="ARBA00012670"/>
    </source>
</evidence>
<comment type="catalytic activity">
    <reaction evidence="1">
        <text>Hydrolysis of terminal non-reducing alpha-L-arabinofuranoside residues in alpha-L-arabinosides.</text>
        <dbReference type="EC" id="3.2.1.55"/>
    </reaction>
</comment>
<evidence type="ECO:0000313" key="9">
    <source>
        <dbReference type="Proteomes" id="UP000659388"/>
    </source>
</evidence>
<evidence type="ECO:0000256" key="2">
    <source>
        <dbReference type="ARBA" id="ARBA00004613"/>
    </source>
</evidence>
<dbReference type="SUPFAM" id="SSF75005">
    <property type="entry name" value="Arabinanase/levansucrase/invertase"/>
    <property type="match status" value="1"/>
</dbReference>
<sequence>MKNYSYFIMFCSLLLAMGCENDNTLEEPSIKDELKLKAATPYRLRARSTDGQAHVNFKIGNQTVANTTINSTTMADYWFSSELQGDIVVQFDNDTDGRDVQIDYLSVNGDWRQAEERSYNTGVWQNDNCGGSYSEWLHCNGSISFGDAPGSGGGGGGGEAVNPNPSWNVESRIFFDGPAGAFDDIAVKDPSIVYVDGRYHLFFTGRDYNYWRTGYASATTLGGLANANHNFLSSLNGGGYFCAPQVFYFGAKGKWFLIYQSGVGASFSTNTDVGNPSGWSPVRTMGFTDGIDFWVISDGSRVYCFYSAQDGSRSIKRRSTSINDFPYNWTGPTTVATNTFEAPHVYKNLADGQFYMIVEDIARHQELWRASSLGGNWTKVSEEWAHRNDLNYLADRWTDQVSHIEVIRAGYNELLEVDNLNRCQMLIQGVPSGNYGDYYRIPYDLGVIRNY</sequence>
<keyword evidence="4" id="KW-0964">Secreted</keyword>
<accession>A0A937F8Y5</accession>
<dbReference type="PANTHER" id="PTHR40631:SF2">
    <property type="entry name" value="ALPHA-L-ARABINOFURANOSIDASE"/>
    <property type="match status" value="1"/>
</dbReference>
<dbReference type="Pfam" id="PF03664">
    <property type="entry name" value="Glyco_hydro_62"/>
    <property type="match status" value="1"/>
</dbReference>
<comment type="subcellular location">
    <subcellularLocation>
        <location evidence="2">Secreted</location>
    </subcellularLocation>
</comment>
<dbReference type="GO" id="GO:0005576">
    <property type="term" value="C:extracellular region"/>
    <property type="evidence" value="ECO:0007669"/>
    <property type="project" value="UniProtKB-SubCell"/>
</dbReference>
<dbReference type="InterPro" id="IPR005193">
    <property type="entry name" value="GH62_arabinosidase"/>
</dbReference>
<gene>
    <name evidence="8" type="ORF">JL102_13730</name>
</gene>
<dbReference type="PROSITE" id="PS51257">
    <property type="entry name" value="PROKAR_LIPOPROTEIN"/>
    <property type="match status" value="1"/>
</dbReference>
<keyword evidence="5" id="KW-0732">Signal</keyword>
<name>A0A937F8Y5_9BACT</name>
<comment type="caution">
    <text evidence="8">The sequence shown here is derived from an EMBL/GenBank/DDBJ whole genome shotgun (WGS) entry which is preliminary data.</text>
</comment>
<evidence type="ECO:0000313" key="8">
    <source>
        <dbReference type="EMBL" id="MBL3657202.1"/>
    </source>
</evidence>
<evidence type="ECO:0000256" key="7">
    <source>
        <dbReference type="ARBA" id="ARBA00023295"/>
    </source>
</evidence>
<dbReference type="EC" id="3.2.1.55" evidence="3"/>
<evidence type="ECO:0000256" key="5">
    <source>
        <dbReference type="ARBA" id="ARBA00022729"/>
    </source>
</evidence>
<proteinExistence type="predicted"/>
<evidence type="ECO:0000256" key="4">
    <source>
        <dbReference type="ARBA" id="ARBA00022525"/>
    </source>
</evidence>
<dbReference type="InterPro" id="IPR023296">
    <property type="entry name" value="Glyco_hydro_beta-prop_sf"/>
</dbReference>
<dbReference type="EMBL" id="JAESIY010000007">
    <property type="protein sequence ID" value="MBL3657202.1"/>
    <property type="molecule type" value="Genomic_DNA"/>
</dbReference>
<keyword evidence="7" id="KW-0326">Glycosidase</keyword>
<dbReference type="Gene3D" id="2.60.60.40">
    <property type="match status" value="1"/>
</dbReference>
<protein>
    <recommendedName>
        <fullName evidence="3">non-reducing end alpha-L-arabinofuranosidase</fullName>
        <ecNumber evidence="3">3.2.1.55</ecNumber>
    </recommendedName>
</protein>
<dbReference type="Gene3D" id="2.115.10.20">
    <property type="entry name" value="Glycosyl hydrolase domain, family 43"/>
    <property type="match status" value="1"/>
</dbReference>